<gene>
    <name evidence="1" type="ORF">XdyCFBP7245_12440</name>
</gene>
<dbReference type="AlphaFoldDB" id="A0A2S7C2G5"/>
<proteinExistence type="predicted"/>
<dbReference type="EMBL" id="MDEE01000016">
    <property type="protein sequence ID" value="PPU55769.1"/>
    <property type="molecule type" value="Genomic_DNA"/>
</dbReference>
<accession>A0A2S7C2G5</accession>
<sequence length="59" mass="6489">MHLHGVAGVRQIIAQSTSLADGRTFDQMCLVATNKKLELLAEDLIRDAPKLKRLLSTSL</sequence>
<reference evidence="1 2" key="1">
    <citation type="submission" date="2016-08" db="EMBL/GenBank/DDBJ databases">
        <authorList>
            <person name="Seilhamer J.J."/>
        </authorList>
    </citation>
    <scope>NUCLEOTIDE SEQUENCE [LARGE SCALE GENOMIC DNA]</scope>
    <source>
        <strain evidence="1 2">CFBP7245</strain>
    </source>
</reference>
<name>A0A2S7C2G5_9XANT</name>
<evidence type="ECO:0000313" key="2">
    <source>
        <dbReference type="Proteomes" id="UP000238908"/>
    </source>
</evidence>
<organism evidence="1 2">
    <name type="scientific">Xanthomonas dyei</name>
    <dbReference type="NCBI Taxonomy" id="743699"/>
    <lineage>
        <taxon>Bacteria</taxon>
        <taxon>Pseudomonadati</taxon>
        <taxon>Pseudomonadota</taxon>
        <taxon>Gammaproteobacteria</taxon>
        <taxon>Lysobacterales</taxon>
        <taxon>Lysobacteraceae</taxon>
        <taxon>Xanthomonas</taxon>
    </lineage>
</organism>
<evidence type="ECO:0000313" key="1">
    <source>
        <dbReference type="EMBL" id="PPU55769.1"/>
    </source>
</evidence>
<comment type="caution">
    <text evidence="1">The sequence shown here is derived from an EMBL/GenBank/DDBJ whole genome shotgun (WGS) entry which is preliminary data.</text>
</comment>
<dbReference type="Proteomes" id="UP000238908">
    <property type="component" value="Unassembled WGS sequence"/>
</dbReference>
<protein>
    <submittedName>
        <fullName evidence="1">Uncharacterized protein</fullName>
    </submittedName>
</protein>